<dbReference type="InterPro" id="IPR002885">
    <property type="entry name" value="PPR_rpt"/>
</dbReference>
<dbReference type="Proteomes" id="UP001604336">
    <property type="component" value="Unassembled WGS sequence"/>
</dbReference>
<comment type="caution">
    <text evidence="4">The sequence shown here is derived from an EMBL/GenBank/DDBJ whole genome shotgun (WGS) entry which is preliminary data.</text>
</comment>
<dbReference type="FunFam" id="1.25.40.10:FF:000797">
    <property type="entry name" value="Pentatricopeptide repeat-containing protein chloroplastic"/>
    <property type="match status" value="1"/>
</dbReference>
<dbReference type="Pfam" id="PF13041">
    <property type="entry name" value="PPR_2"/>
    <property type="match status" value="2"/>
</dbReference>
<evidence type="ECO:0000313" key="4">
    <source>
        <dbReference type="EMBL" id="KAL2497156.1"/>
    </source>
</evidence>
<dbReference type="PROSITE" id="PS51375">
    <property type="entry name" value="PPR"/>
    <property type="match status" value="6"/>
</dbReference>
<feature type="repeat" description="PPR" evidence="3">
    <location>
        <begin position="355"/>
        <end position="389"/>
    </location>
</feature>
<keyword evidence="1" id="KW-0677">Repeat</keyword>
<dbReference type="NCBIfam" id="TIGR00756">
    <property type="entry name" value="PPR"/>
    <property type="match status" value="7"/>
</dbReference>
<evidence type="ECO:0000313" key="5">
    <source>
        <dbReference type="Proteomes" id="UP001604336"/>
    </source>
</evidence>
<sequence length="708" mass="78488">MYMRCGEISCARNLFDEMPKRNSFTWNTILEGCAKSGDKSDLLNLFLSMPHKNEFSWNVVIPWYAKAGELDVARRLFDEMPRKNGIAWNAIIHAYAKNGYPRIALRLFKDLLNSEIGQMGSVWSLDMFVLTTVVGACADLGSLDWGKQVHARMIVDGMEFDSVLGSSLVNMYGKCGDLVCASGILNAMKDPDDYSLSALISGFANCGRMNEARRLFELLTHPCVVIWNSIIAGYIANDDMMEAILLFDRMHKEGVMGDASTLSSVLSACSNIGILKNGMQLHAHVCKLGIMFDLVVASALIDAYAKCGSPNYACSLFSDLKTYDTVLLNSMITIYSNCGRTEEAKCIFNSMPSKSLISWNSMIVGLSQNGLPIEALDLFCKMNKMNMRMDKFSVASVISACASIASLELGEQVFARATVIGLDFDQVIATSLIDFYCKCGYVRSGRKLFDQVVKLDEVSWNSMLMGYATNGYGIETLSLFREMRCEGVLPTNISFTAVLSACDHCGLVEEGKSMFHTMKRDYHIDPGIEHYSCMIDLFARAGCLQEAINLIDQMPFKADASMWSSILRGCLGSGDKPLARKVVGQIMELDSKNSGALVQLSSILASTGDWEQSALVRKLMADERIQRNPGRIAYELKLSTWNDLLYLVIRSKREMMLHASTVKLLDPVTEDTTGNLQKPRLLCTPSLQLKVFYVNPRNMLGLLTSISV</sequence>
<feature type="repeat" description="PPR" evidence="3">
    <location>
        <begin position="22"/>
        <end position="52"/>
    </location>
</feature>
<dbReference type="AlphaFoldDB" id="A0ABD1S912"/>
<dbReference type="PANTHER" id="PTHR47926">
    <property type="entry name" value="PENTATRICOPEPTIDE REPEAT-CONTAINING PROTEIN"/>
    <property type="match status" value="1"/>
</dbReference>
<accession>A0ABD1S912</accession>
<dbReference type="Gene3D" id="1.25.40.10">
    <property type="entry name" value="Tetratricopeptide repeat domain"/>
    <property type="match status" value="5"/>
</dbReference>
<name>A0ABD1S912_9LAMI</name>
<comment type="similarity">
    <text evidence="2">Belongs to the PPR family. PCMP-E subfamily.</text>
</comment>
<dbReference type="PANTHER" id="PTHR47926:SF392">
    <property type="entry name" value="PENTATRICOPEPTIDE REPEAT-CONTAINING PROTEIN"/>
    <property type="match status" value="1"/>
</dbReference>
<feature type="repeat" description="PPR" evidence="3">
    <location>
        <begin position="53"/>
        <end position="87"/>
    </location>
</feature>
<feature type="repeat" description="PPR" evidence="3">
    <location>
        <begin position="456"/>
        <end position="490"/>
    </location>
</feature>
<gene>
    <name evidence="4" type="ORF">Adt_22706</name>
</gene>
<evidence type="ECO:0000256" key="1">
    <source>
        <dbReference type="ARBA" id="ARBA00022737"/>
    </source>
</evidence>
<evidence type="ECO:0000256" key="2">
    <source>
        <dbReference type="ARBA" id="ARBA00061659"/>
    </source>
</evidence>
<reference evidence="5" key="1">
    <citation type="submission" date="2024-07" db="EMBL/GenBank/DDBJ databases">
        <title>Two chromosome-level genome assemblies of Korean endemic species Abeliophyllum distichum and Forsythia ovata (Oleaceae).</title>
        <authorList>
            <person name="Jang H."/>
        </authorList>
    </citation>
    <scope>NUCLEOTIDE SEQUENCE [LARGE SCALE GENOMIC DNA]</scope>
</reference>
<feature type="repeat" description="PPR" evidence="3">
    <location>
        <begin position="223"/>
        <end position="257"/>
    </location>
</feature>
<dbReference type="InterPro" id="IPR046960">
    <property type="entry name" value="PPR_At4g14850-like_plant"/>
</dbReference>
<protein>
    <submittedName>
        <fullName evidence="4">Pentatricopeptide repeat-containing protein</fullName>
    </submittedName>
</protein>
<dbReference type="Pfam" id="PF20431">
    <property type="entry name" value="E_motif"/>
    <property type="match status" value="1"/>
</dbReference>
<keyword evidence="5" id="KW-1185">Reference proteome</keyword>
<proteinExistence type="inferred from homology"/>
<feature type="repeat" description="PPR" evidence="3">
    <location>
        <begin position="324"/>
        <end position="354"/>
    </location>
</feature>
<dbReference type="InterPro" id="IPR011990">
    <property type="entry name" value="TPR-like_helical_dom_sf"/>
</dbReference>
<evidence type="ECO:0000256" key="3">
    <source>
        <dbReference type="PROSITE-ProRule" id="PRU00708"/>
    </source>
</evidence>
<dbReference type="GO" id="GO:0005739">
    <property type="term" value="C:mitochondrion"/>
    <property type="evidence" value="ECO:0007669"/>
    <property type="project" value="UniProtKB-ARBA"/>
</dbReference>
<dbReference type="EMBL" id="JBFOLK010000007">
    <property type="protein sequence ID" value="KAL2497156.1"/>
    <property type="molecule type" value="Genomic_DNA"/>
</dbReference>
<dbReference type="Pfam" id="PF01535">
    <property type="entry name" value="PPR"/>
    <property type="match status" value="9"/>
</dbReference>
<dbReference type="InterPro" id="IPR046848">
    <property type="entry name" value="E_motif"/>
</dbReference>
<organism evidence="4 5">
    <name type="scientific">Abeliophyllum distichum</name>
    <dbReference type="NCBI Taxonomy" id="126358"/>
    <lineage>
        <taxon>Eukaryota</taxon>
        <taxon>Viridiplantae</taxon>
        <taxon>Streptophyta</taxon>
        <taxon>Embryophyta</taxon>
        <taxon>Tracheophyta</taxon>
        <taxon>Spermatophyta</taxon>
        <taxon>Magnoliopsida</taxon>
        <taxon>eudicotyledons</taxon>
        <taxon>Gunneridae</taxon>
        <taxon>Pentapetalae</taxon>
        <taxon>asterids</taxon>
        <taxon>lamiids</taxon>
        <taxon>Lamiales</taxon>
        <taxon>Oleaceae</taxon>
        <taxon>Forsythieae</taxon>
        <taxon>Abeliophyllum</taxon>
    </lineage>
</organism>
<dbReference type="FunFam" id="1.25.40.10:FF:000205">
    <property type="entry name" value="Pentatricopeptide repeat-containing protein, mitochondrial"/>
    <property type="match status" value="1"/>
</dbReference>